<keyword evidence="1" id="KW-0812">Transmembrane</keyword>
<feature type="transmembrane region" description="Helical" evidence="1">
    <location>
        <begin position="131"/>
        <end position="155"/>
    </location>
</feature>
<dbReference type="Proteomes" id="UP000005408">
    <property type="component" value="Unassembled WGS sequence"/>
</dbReference>
<name>A0A8W8MVW1_MAGGI</name>
<organism evidence="2 3">
    <name type="scientific">Magallana gigas</name>
    <name type="common">Pacific oyster</name>
    <name type="synonym">Crassostrea gigas</name>
    <dbReference type="NCBI Taxonomy" id="29159"/>
    <lineage>
        <taxon>Eukaryota</taxon>
        <taxon>Metazoa</taxon>
        <taxon>Spiralia</taxon>
        <taxon>Lophotrochozoa</taxon>
        <taxon>Mollusca</taxon>
        <taxon>Bivalvia</taxon>
        <taxon>Autobranchia</taxon>
        <taxon>Pteriomorphia</taxon>
        <taxon>Ostreida</taxon>
        <taxon>Ostreoidea</taxon>
        <taxon>Ostreidae</taxon>
        <taxon>Magallana</taxon>
    </lineage>
</organism>
<feature type="transmembrane region" description="Helical" evidence="1">
    <location>
        <begin position="103"/>
        <end position="125"/>
    </location>
</feature>
<dbReference type="Gene3D" id="1.20.140.150">
    <property type="match status" value="1"/>
</dbReference>
<dbReference type="AlphaFoldDB" id="A0A8W8MVW1"/>
<keyword evidence="3" id="KW-1185">Reference proteome</keyword>
<dbReference type="GeneID" id="105325887"/>
<keyword evidence="1" id="KW-1133">Transmembrane helix</keyword>
<protein>
    <submittedName>
        <fullName evidence="2">Uncharacterized protein</fullName>
    </submittedName>
</protein>
<dbReference type="EnsemblMetazoa" id="G34829.3">
    <property type="protein sequence ID" value="G34829.3:cds"/>
    <property type="gene ID" value="G34829"/>
</dbReference>
<evidence type="ECO:0000313" key="2">
    <source>
        <dbReference type="EnsemblMetazoa" id="G34829.3:cds"/>
    </source>
</evidence>
<proteinExistence type="predicted"/>
<sequence length="163" mass="17350">MEDFLDVRSTPKLSSAVLVTAVFVHVIGFSSIHWSDGGVFYTGLWRACFLTVPGFHCRQDPYSAGWFGATQALETIGLVAGFIGLILIVLYIFINKLAGNRTLFITSLVAVGIAAGSTLLGVVIYGVHGSALSWSFALAVIGGLLYLVTMALMLVHVSKPNAI</sequence>
<feature type="transmembrane region" description="Helical" evidence="1">
    <location>
        <begin position="75"/>
        <end position="94"/>
    </location>
</feature>
<dbReference type="RefSeq" id="XP_011423929.1">
    <property type="nucleotide sequence ID" value="XM_011425627.4"/>
</dbReference>
<feature type="transmembrane region" description="Helical" evidence="1">
    <location>
        <begin position="12"/>
        <end position="34"/>
    </location>
</feature>
<dbReference type="EnsemblMetazoa" id="G34829.6">
    <property type="protein sequence ID" value="G34829.6:cds"/>
    <property type="gene ID" value="G34829"/>
</dbReference>
<reference evidence="2" key="1">
    <citation type="submission" date="2022-08" db="UniProtKB">
        <authorList>
            <consortium name="EnsemblMetazoa"/>
        </authorList>
    </citation>
    <scope>IDENTIFICATION</scope>
    <source>
        <strain evidence="2">05x7-T-G4-1.051#20</strain>
    </source>
</reference>
<keyword evidence="1" id="KW-0472">Membrane</keyword>
<dbReference type="EnsemblMetazoa" id="G34829.4">
    <property type="protein sequence ID" value="G34829.4:cds"/>
    <property type="gene ID" value="G34829"/>
</dbReference>
<dbReference type="OrthoDB" id="6095622at2759"/>
<accession>A0A8W8MVW1</accession>
<evidence type="ECO:0000313" key="3">
    <source>
        <dbReference type="Proteomes" id="UP000005408"/>
    </source>
</evidence>
<evidence type="ECO:0000256" key="1">
    <source>
        <dbReference type="SAM" id="Phobius"/>
    </source>
</evidence>